<dbReference type="Proteomes" id="UP000190657">
    <property type="component" value="Unassembled WGS sequence"/>
</dbReference>
<feature type="domain" description="Aminotransferase class V" evidence="9">
    <location>
        <begin position="4"/>
        <end position="364"/>
    </location>
</feature>
<proteinExistence type="inferred from homology"/>
<dbReference type="PIRSF" id="PIRSF005572">
    <property type="entry name" value="NifS"/>
    <property type="match status" value="1"/>
</dbReference>
<dbReference type="Gene3D" id="3.90.1150.10">
    <property type="entry name" value="Aspartate Aminotransferase, domain 1"/>
    <property type="match status" value="1"/>
</dbReference>
<evidence type="ECO:0000256" key="1">
    <source>
        <dbReference type="ARBA" id="ARBA00001933"/>
    </source>
</evidence>
<dbReference type="STRING" id="290054.SAMN02745114_00130"/>
<dbReference type="SUPFAM" id="SSF53383">
    <property type="entry name" value="PLP-dependent transferases"/>
    <property type="match status" value="1"/>
</dbReference>
<dbReference type="GO" id="GO:0051536">
    <property type="term" value="F:iron-sulfur cluster binding"/>
    <property type="evidence" value="ECO:0007669"/>
    <property type="project" value="UniProtKB-KW"/>
</dbReference>
<keyword evidence="7" id="KW-0411">Iron-sulfur</keyword>
<name>A0A1T4JVG7_9FIRM</name>
<evidence type="ECO:0000256" key="7">
    <source>
        <dbReference type="ARBA" id="ARBA00023014"/>
    </source>
</evidence>
<dbReference type="Pfam" id="PF00266">
    <property type="entry name" value="Aminotran_5"/>
    <property type="match status" value="1"/>
</dbReference>
<keyword evidence="11" id="KW-1185">Reference proteome</keyword>
<comment type="similarity">
    <text evidence="2">Belongs to the class-V pyridoxal-phosphate-dependent aminotransferase family. NifS/IscS subfamily.</text>
</comment>
<dbReference type="Gene3D" id="3.40.640.10">
    <property type="entry name" value="Type I PLP-dependent aspartate aminotransferase-like (Major domain)"/>
    <property type="match status" value="1"/>
</dbReference>
<evidence type="ECO:0000313" key="10">
    <source>
        <dbReference type="EMBL" id="SJZ34057.1"/>
    </source>
</evidence>
<evidence type="ECO:0000256" key="6">
    <source>
        <dbReference type="ARBA" id="ARBA00023004"/>
    </source>
</evidence>
<accession>A0A1T4JVG7</accession>
<keyword evidence="4" id="KW-0479">Metal-binding</keyword>
<dbReference type="GO" id="GO:0031071">
    <property type="term" value="F:cysteine desulfurase activity"/>
    <property type="evidence" value="ECO:0007669"/>
    <property type="project" value="UniProtKB-EC"/>
</dbReference>
<organism evidence="10 11">
    <name type="scientific">Eubacterium coprostanoligenes</name>
    <dbReference type="NCBI Taxonomy" id="290054"/>
    <lineage>
        <taxon>Bacteria</taxon>
        <taxon>Bacillati</taxon>
        <taxon>Bacillota</taxon>
        <taxon>Clostridia</taxon>
        <taxon>Eubacteriales</taxon>
        <taxon>Eubacteriaceae</taxon>
        <taxon>Eubacterium</taxon>
    </lineage>
</organism>
<comment type="cofactor">
    <cofactor evidence="1">
        <name>pyridoxal 5'-phosphate</name>
        <dbReference type="ChEBI" id="CHEBI:597326"/>
    </cofactor>
</comment>
<reference evidence="10 11" key="1">
    <citation type="submission" date="2017-02" db="EMBL/GenBank/DDBJ databases">
        <authorList>
            <person name="Peterson S.W."/>
        </authorList>
    </citation>
    <scope>NUCLEOTIDE SEQUENCE [LARGE SCALE GENOMIC DNA]</scope>
    <source>
        <strain evidence="10 11">ATCC 51222</strain>
    </source>
</reference>
<gene>
    <name evidence="10" type="ORF">SAMN02745114_00130</name>
</gene>
<keyword evidence="3" id="KW-0808">Transferase</keyword>
<evidence type="ECO:0000313" key="11">
    <source>
        <dbReference type="Proteomes" id="UP000190657"/>
    </source>
</evidence>
<dbReference type="EMBL" id="FUWW01000001">
    <property type="protein sequence ID" value="SJZ34057.1"/>
    <property type="molecule type" value="Genomic_DNA"/>
</dbReference>
<keyword evidence="5" id="KW-0663">Pyridoxal phosphate</keyword>
<evidence type="ECO:0000256" key="3">
    <source>
        <dbReference type="ARBA" id="ARBA00022679"/>
    </source>
</evidence>
<dbReference type="OrthoDB" id="9808002at2"/>
<dbReference type="InterPro" id="IPR015421">
    <property type="entry name" value="PyrdxlP-dep_Trfase_major"/>
</dbReference>
<comment type="catalytic activity">
    <reaction evidence="8">
        <text>(sulfur carrier)-H + L-cysteine = (sulfur carrier)-SH + L-alanine</text>
        <dbReference type="Rhea" id="RHEA:43892"/>
        <dbReference type="Rhea" id="RHEA-COMP:14737"/>
        <dbReference type="Rhea" id="RHEA-COMP:14739"/>
        <dbReference type="ChEBI" id="CHEBI:29917"/>
        <dbReference type="ChEBI" id="CHEBI:35235"/>
        <dbReference type="ChEBI" id="CHEBI:57972"/>
        <dbReference type="ChEBI" id="CHEBI:64428"/>
        <dbReference type="EC" id="2.8.1.7"/>
    </reaction>
</comment>
<evidence type="ECO:0000256" key="2">
    <source>
        <dbReference type="ARBA" id="ARBA00006490"/>
    </source>
</evidence>
<evidence type="ECO:0000256" key="5">
    <source>
        <dbReference type="ARBA" id="ARBA00022898"/>
    </source>
</evidence>
<keyword evidence="6" id="KW-0408">Iron</keyword>
<evidence type="ECO:0000256" key="8">
    <source>
        <dbReference type="ARBA" id="ARBA00050776"/>
    </source>
</evidence>
<dbReference type="InterPro" id="IPR015424">
    <property type="entry name" value="PyrdxlP-dep_Trfase"/>
</dbReference>
<sequence length="377" mass="41215">MSAYLDNSATTKPEEAVAKKVYQMLTEHFGNPSSFHKEGLDANAEVRRAREIIAKSLSCENEELFFTSGGTEANNLAIFGSAMANKRKGNRIVTTAIEHESVLESVAELEKQGFEVIRLEPNSDGNISEEQIFEAVNSDTILVSMMYVNNEVGSVLPVKSIRKAVKKAKAPALVHIDCVQAYGKYEIKPAKLGADLVTITAHKVHGPKGTGALYIKKGTRIVPRTYGGEQEHKIRPGTEASPLIAGFGEAVSLFPDLKEQTKAIHELNSYARAELEKIGGVKINNSTESSDYILNVYIPSFMTSQTIVQHLSSQYGVYVSNGSACAKGKKSHVLTAMKLGDKVIEKSIRISFSRMNTKADVDELTSAIRETVEKYPI</sequence>
<protein>
    <submittedName>
        <fullName evidence="10">Cysteine desulfurase</fullName>
    </submittedName>
</protein>
<dbReference type="GO" id="GO:0046872">
    <property type="term" value="F:metal ion binding"/>
    <property type="evidence" value="ECO:0007669"/>
    <property type="project" value="UniProtKB-KW"/>
</dbReference>
<dbReference type="InterPro" id="IPR015422">
    <property type="entry name" value="PyrdxlP-dep_Trfase_small"/>
</dbReference>
<dbReference type="AlphaFoldDB" id="A0A1T4JVG7"/>
<dbReference type="RefSeq" id="WP_078767643.1">
    <property type="nucleotide sequence ID" value="NZ_FUWW01000001.1"/>
</dbReference>
<dbReference type="PANTHER" id="PTHR11601:SF34">
    <property type="entry name" value="CYSTEINE DESULFURASE"/>
    <property type="match status" value="1"/>
</dbReference>
<evidence type="ECO:0000256" key="4">
    <source>
        <dbReference type="ARBA" id="ARBA00022723"/>
    </source>
</evidence>
<dbReference type="InterPro" id="IPR000192">
    <property type="entry name" value="Aminotrans_V_dom"/>
</dbReference>
<dbReference type="PANTHER" id="PTHR11601">
    <property type="entry name" value="CYSTEINE DESULFURYLASE FAMILY MEMBER"/>
    <property type="match status" value="1"/>
</dbReference>
<evidence type="ECO:0000259" key="9">
    <source>
        <dbReference type="Pfam" id="PF00266"/>
    </source>
</evidence>
<dbReference type="InterPro" id="IPR016454">
    <property type="entry name" value="Cysteine_dSase"/>
</dbReference>